<organism evidence="13 14">
    <name type="scientific">Erpetoichthys calabaricus</name>
    <name type="common">Rope fish</name>
    <name type="synonym">Calamoichthys calabaricus</name>
    <dbReference type="NCBI Taxonomy" id="27687"/>
    <lineage>
        <taxon>Eukaryota</taxon>
        <taxon>Metazoa</taxon>
        <taxon>Chordata</taxon>
        <taxon>Craniata</taxon>
        <taxon>Vertebrata</taxon>
        <taxon>Euteleostomi</taxon>
        <taxon>Actinopterygii</taxon>
        <taxon>Polypteriformes</taxon>
        <taxon>Polypteridae</taxon>
        <taxon>Erpetoichthys</taxon>
    </lineage>
</organism>
<dbReference type="PANTHER" id="PTHR25466:SF14">
    <property type="entry name" value="BUTYROPHILIN SUBFAMILY 2 MEMBER A2-LIKE-RELATED"/>
    <property type="match status" value="1"/>
</dbReference>
<dbReference type="Pfam" id="PF22705">
    <property type="entry name" value="C2-set_3"/>
    <property type="match status" value="1"/>
</dbReference>
<evidence type="ECO:0000256" key="5">
    <source>
        <dbReference type="ARBA" id="ARBA00022989"/>
    </source>
</evidence>
<dbReference type="GeneTree" id="ENSGT00940000161590"/>
<keyword evidence="4" id="KW-0732">Signal</keyword>
<gene>
    <name evidence="13" type="primary">LOC114666933</name>
</gene>
<dbReference type="GO" id="GO:0071222">
    <property type="term" value="P:cellular response to lipopolysaccharide"/>
    <property type="evidence" value="ECO:0007669"/>
    <property type="project" value="TreeGrafter"/>
</dbReference>
<protein>
    <submittedName>
        <fullName evidence="13">ICOS ligand-like</fullName>
    </submittedName>
</protein>
<dbReference type="Ensembl" id="ENSECRT00000022335.1">
    <property type="protein sequence ID" value="ENSECRP00000021865.1"/>
    <property type="gene ID" value="ENSECRG00000014784.1"/>
</dbReference>
<dbReference type="AlphaFoldDB" id="A0A8C4SUN7"/>
<keyword evidence="10" id="KW-0393">Immunoglobulin domain</keyword>
<sequence length="204" mass="22757">MNGGDYLKNQDPQFKGRTELFRSELSHGNFSLRLSNVSVTDEGEFVCKYSKNNKGNTIQSEQCLQIAGHYSVPVVHRPAVAIFKDSEVDFTCISAGGFPEPKVHWSVNKKPLQDSSRVNTRMSRDSRGLYNLTSVLTLKVTEDVSVTCTIDNERLREKKTSAEIQNLITTEKEQKQEHGGAWAIGGLVVVMVLLPALIAVIMWN</sequence>
<keyword evidence="2" id="KW-1003">Cell membrane</keyword>
<evidence type="ECO:0000259" key="12">
    <source>
        <dbReference type="PROSITE" id="PS50835"/>
    </source>
</evidence>
<dbReference type="GO" id="GO:0006955">
    <property type="term" value="P:immune response"/>
    <property type="evidence" value="ECO:0007669"/>
    <property type="project" value="TreeGrafter"/>
</dbReference>
<evidence type="ECO:0000256" key="3">
    <source>
        <dbReference type="ARBA" id="ARBA00022692"/>
    </source>
</evidence>
<evidence type="ECO:0000256" key="6">
    <source>
        <dbReference type="ARBA" id="ARBA00023136"/>
    </source>
</evidence>
<reference evidence="13" key="1">
    <citation type="submission" date="2021-06" db="EMBL/GenBank/DDBJ databases">
        <authorList>
            <consortium name="Wellcome Sanger Institute Data Sharing"/>
        </authorList>
    </citation>
    <scope>NUCLEOTIDE SEQUENCE [LARGE SCALE GENOMIC DNA]</scope>
</reference>
<keyword evidence="5 11" id="KW-1133">Transmembrane helix</keyword>
<comment type="subcellular location">
    <subcellularLocation>
        <location evidence="1">Cell membrane</location>
        <topology evidence="1">Single-pass type I membrane protein</topology>
    </subcellularLocation>
</comment>
<dbReference type="GO" id="GO:0042102">
    <property type="term" value="P:positive regulation of T cell proliferation"/>
    <property type="evidence" value="ECO:0007669"/>
    <property type="project" value="TreeGrafter"/>
</dbReference>
<proteinExistence type="predicted"/>
<keyword evidence="3 11" id="KW-0812">Transmembrane</keyword>
<evidence type="ECO:0000256" key="2">
    <source>
        <dbReference type="ARBA" id="ARBA00022475"/>
    </source>
</evidence>
<name>A0A8C4SUN7_ERPCA</name>
<dbReference type="PROSITE" id="PS50835">
    <property type="entry name" value="IG_LIKE"/>
    <property type="match status" value="1"/>
</dbReference>
<evidence type="ECO:0000313" key="14">
    <source>
        <dbReference type="Proteomes" id="UP000694620"/>
    </source>
</evidence>
<dbReference type="SUPFAM" id="SSF48726">
    <property type="entry name" value="Immunoglobulin"/>
    <property type="match status" value="2"/>
</dbReference>
<dbReference type="GO" id="GO:0031295">
    <property type="term" value="P:T cell costimulation"/>
    <property type="evidence" value="ECO:0007669"/>
    <property type="project" value="TreeGrafter"/>
</dbReference>
<dbReference type="InterPro" id="IPR036179">
    <property type="entry name" value="Ig-like_dom_sf"/>
</dbReference>
<evidence type="ECO:0000256" key="1">
    <source>
        <dbReference type="ARBA" id="ARBA00004251"/>
    </source>
</evidence>
<dbReference type="InterPro" id="IPR051713">
    <property type="entry name" value="T-cell_Activation_Regulation"/>
</dbReference>
<accession>A0A8C4SUN7</accession>
<dbReference type="InterPro" id="IPR013783">
    <property type="entry name" value="Ig-like_fold"/>
</dbReference>
<dbReference type="GO" id="GO:0007166">
    <property type="term" value="P:cell surface receptor signaling pathway"/>
    <property type="evidence" value="ECO:0007669"/>
    <property type="project" value="TreeGrafter"/>
</dbReference>
<dbReference type="InterPro" id="IPR053896">
    <property type="entry name" value="BTN3A2-like_Ig-C"/>
</dbReference>
<evidence type="ECO:0000256" key="7">
    <source>
        <dbReference type="ARBA" id="ARBA00023157"/>
    </source>
</evidence>
<dbReference type="InterPro" id="IPR007110">
    <property type="entry name" value="Ig-like_dom"/>
</dbReference>
<dbReference type="GO" id="GO:0042130">
    <property type="term" value="P:negative regulation of T cell proliferation"/>
    <property type="evidence" value="ECO:0007669"/>
    <property type="project" value="TreeGrafter"/>
</dbReference>
<feature type="domain" description="Ig-like" evidence="12">
    <location>
        <begin position="73"/>
        <end position="165"/>
    </location>
</feature>
<dbReference type="PANTHER" id="PTHR25466">
    <property type="entry name" value="T-LYMPHOCYTE ACTIVATION ANTIGEN"/>
    <property type="match status" value="1"/>
</dbReference>
<keyword evidence="9" id="KW-0325">Glycoprotein</keyword>
<evidence type="ECO:0000313" key="13">
    <source>
        <dbReference type="Ensembl" id="ENSECRP00000021865.1"/>
    </source>
</evidence>
<keyword evidence="8" id="KW-0675">Receptor</keyword>
<keyword evidence="7" id="KW-1015">Disulfide bond</keyword>
<evidence type="ECO:0000256" key="11">
    <source>
        <dbReference type="SAM" id="Phobius"/>
    </source>
</evidence>
<keyword evidence="14" id="KW-1185">Reference proteome</keyword>
<feature type="transmembrane region" description="Helical" evidence="11">
    <location>
        <begin position="181"/>
        <end position="203"/>
    </location>
</feature>
<reference evidence="13" key="2">
    <citation type="submission" date="2025-08" db="UniProtKB">
        <authorList>
            <consortium name="Ensembl"/>
        </authorList>
    </citation>
    <scope>IDENTIFICATION</scope>
</reference>
<evidence type="ECO:0000256" key="10">
    <source>
        <dbReference type="ARBA" id="ARBA00023319"/>
    </source>
</evidence>
<dbReference type="GO" id="GO:0009897">
    <property type="term" value="C:external side of plasma membrane"/>
    <property type="evidence" value="ECO:0007669"/>
    <property type="project" value="TreeGrafter"/>
</dbReference>
<evidence type="ECO:0000256" key="8">
    <source>
        <dbReference type="ARBA" id="ARBA00023170"/>
    </source>
</evidence>
<evidence type="ECO:0000256" key="4">
    <source>
        <dbReference type="ARBA" id="ARBA00022729"/>
    </source>
</evidence>
<keyword evidence="6 11" id="KW-0472">Membrane</keyword>
<dbReference type="Gene3D" id="2.60.40.10">
    <property type="entry name" value="Immunoglobulins"/>
    <property type="match status" value="2"/>
</dbReference>
<reference evidence="13" key="3">
    <citation type="submission" date="2025-09" db="UniProtKB">
        <authorList>
            <consortium name="Ensembl"/>
        </authorList>
    </citation>
    <scope>IDENTIFICATION</scope>
</reference>
<evidence type="ECO:0000256" key="9">
    <source>
        <dbReference type="ARBA" id="ARBA00023180"/>
    </source>
</evidence>
<dbReference type="Proteomes" id="UP000694620">
    <property type="component" value="Chromosome 16"/>
</dbReference>